<dbReference type="AlphaFoldDB" id="A0A8A3PMA1"/>
<comment type="subcellular location">
    <subcellularLocation>
        <location evidence="1">Membrane</location>
        <topology evidence="1">Multi-pass membrane protein</topology>
    </subcellularLocation>
</comment>
<gene>
    <name evidence="6" type="ORF">DSL72_006462</name>
</gene>
<sequence length="210" mass="23502">MVASWTVGYVIGEIPSNMILTRVRPSIWIPTLEVCVWTILTMCMSRCNNVSQVYALRFLGGSAESGFYPGMQYMIGSWYRKDELAKRSCILYHLGGRAGLKGWQWLFIIDDAISFPIAMAGYLMLPDVPEIARAWYFSQEVCNLASLLTGTRGIAGSGAEKATYQSKDNKILSSWRIYAPTLSHSHIDVTLFIGVNEQQCFSPLPILPIM</sequence>
<dbReference type="SUPFAM" id="SSF103473">
    <property type="entry name" value="MFS general substrate transporter"/>
    <property type="match status" value="1"/>
</dbReference>
<name>A0A8A3PMA1_9HELO</name>
<evidence type="ECO:0000313" key="6">
    <source>
        <dbReference type="EMBL" id="QSZ36582.1"/>
    </source>
</evidence>
<reference evidence="6" key="1">
    <citation type="submission" date="2020-10" db="EMBL/GenBank/DDBJ databases">
        <title>Genome Sequence of Monilinia vaccinii-corymbosi Sheds Light on Mummy Berry Disease Infection of Blueberry and Mating Type.</title>
        <authorList>
            <person name="Yow A.G."/>
            <person name="Zhang Y."/>
            <person name="Bansal K."/>
            <person name="Eacker S.M."/>
            <person name="Sullivan S."/>
            <person name="Liachko I."/>
            <person name="Cubeta M.A."/>
            <person name="Rollins J.A."/>
            <person name="Ashrafi H."/>
        </authorList>
    </citation>
    <scope>NUCLEOTIDE SEQUENCE</scope>
    <source>
        <strain evidence="6">RL-1</strain>
    </source>
</reference>
<keyword evidence="4" id="KW-1133">Transmembrane helix</keyword>
<protein>
    <submittedName>
        <fullName evidence="6">Uncharacterized protein</fullName>
    </submittedName>
</protein>
<dbReference type="GO" id="GO:0016020">
    <property type="term" value="C:membrane"/>
    <property type="evidence" value="ECO:0007669"/>
    <property type="project" value="UniProtKB-SubCell"/>
</dbReference>
<dbReference type="Gene3D" id="1.20.1250.20">
    <property type="entry name" value="MFS general substrate transporter like domains"/>
    <property type="match status" value="1"/>
</dbReference>
<organism evidence="6 7">
    <name type="scientific">Monilinia vaccinii-corymbosi</name>
    <dbReference type="NCBI Taxonomy" id="61207"/>
    <lineage>
        <taxon>Eukaryota</taxon>
        <taxon>Fungi</taxon>
        <taxon>Dikarya</taxon>
        <taxon>Ascomycota</taxon>
        <taxon>Pezizomycotina</taxon>
        <taxon>Leotiomycetes</taxon>
        <taxon>Helotiales</taxon>
        <taxon>Sclerotiniaceae</taxon>
        <taxon>Monilinia</taxon>
    </lineage>
</organism>
<keyword evidence="3" id="KW-0812">Transmembrane</keyword>
<keyword evidence="2" id="KW-0813">Transport</keyword>
<dbReference type="PANTHER" id="PTHR43791">
    <property type="entry name" value="PERMEASE-RELATED"/>
    <property type="match status" value="1"/>
</dbReference>
<dbReference type="Proteomes" id="UP000672032">
    <property type="component" value="Chromosome 7"/>
</dbReference>
<evidence type="ECO:0000256" key="2">
    <source>
        <dbReference type="ARBA" id="ARBA00022448"/>
    </source>
</evidence>
<evidence type="ECO:0000256" key="4">
    <source>
        <dbReference type="ARBA" id="ARBA00022989"/>
    </source>
</evidence>
<keyword evidence="7" id="KW-1185">Reference proteome</keyword>
<evidence type="ECO:0000256" key="3">
    <source>
        <dbReference type="ARBA" id="ARBA00022692"/>
    </source>
</evidence>
<dbReference type="GO" id="GO:0022857">
    <property type="term" value="F:transmembrane transporter activity"/>
    <property type="evidence" value="ECO:0007669"/>
    <property type="project" value="TreeGrafter"/>
</dbReference>
<dbReference type="InterPro" id="IPR036259">
    <property type="entry name" value="MFS_trans_sf"/>
</dbReference>
<accession>A0A8A3PMA1</accession>
<dbReference type="PANTHER" id="PTHR43791:SF39">
    <property type="entry name" value="TRANSPORTER LIZ1_SEO1, PUTATIVE (AFU_ORTHOLOGUE AFUA_3G00980)-RELATED"/>
    <property type="match status" value="1"/>
</dbReference>
<evidence type="ECO:0000313" key="7">
    <source>
        <dbReference type="Proteomes" id="UP000672032"/>
    </source>
</evidence>
<dbReference type="EMBL" id="CP063411">
    <property type="protein sequence ID" value="QSZ36582.1"/>
    <property type="molecule type" value="Genomic_DNA"/>
</dbReference>
<evidence type="ECO:0000256" key="5">
    <source>
        <dbReference type="ARBA" id="ARBA00023136"/>
    </source>
</evidence>
<keyword evidence="5" id="KW-0472">Membrane</keyword>
<evidence type="ECO:0000256" key="1">
    <source>
        <dbReference type="ARBA" id="ARBA00004141"/>
    </source>
</evidence>
<dbReference type="OrthoDB" id="3639251at2759"/>
<proteinExistence type="predicted"/>